<protein>
    <submittedName>
        <fullName evidence="1">Uncharacterized protein</fullName>
    </submittedName>
</protein>
<name>A0A0E9SVT1_ANGAN</name>
<sequence>MLKWLAIFWLVIS</sequence>
<organism evidence="1">
    <name type="scientific">Anguilla anguilla</name>
    <name type="common">European freshwater eel</name>
    <name type="synonym">Muraena anguilla</name>
    <dbReference type="NCBI Taxonomy" id="7936"/>
    <lineage>
        <taxon>Eukaryota</taxon>
        <taxon>Metazoa</taxon>
        <taxon>Chordata</taxon>
        <taxon>Craniata</taxon>
        <taxon>Vertebrata</taxon>
        <taxon>Euteleostomi</taxon>
        <taxon>Actinopterygii</taxon>
        <taxon>Neopterygii</taxon>
        <taxon>Teleostei</taxon>
        <taxon>Anguilliformes</taxon>
        <taxon>Anguillidae</taxon>
        <taxon>Anguilla</taxon>
    </lineage>
</organism>
<reference evidence="1" key="2">
    <citation type="journal article" date="2015" name="Fish Shellfish Immunol.">
        <title>Early steps in the European eel (Anguilla anguilla)-Vibrio vulnificus interaction in the gills: Role of the RtxA13 toxin.</title>
        <authorList>
            <person name="Callol A."/>
            <person name="Pajuelo D."/>
            <person name="Ebbesson L."/>
            <person name="Teles M."/>
            <person name="MacKenzie S."/>
            <person name="Amaro C."/>
        </authorList>
    </citation>
    <scope>NUCLEOTIDE SEQUENCE</scope>
</reference>
<reference evidence="1" key="1">
    <citation type="submission" date="2014-11" db="EMBL/GenBank/DDBJ databases">
        <authorList>
            <person name="Amaro Gonzalez C."/>
        </authorList>
    </citation>
    <scope>NUCLEOTIDE SEQUENCE</scope>
</reference>
<evidence type="ECO:0000313" key="1">
    <source>
        <dbReference type="EMBL" id="JAH44735.1"/>
    </source>
</evidence>
<dbReference type="EMBL" id="GBXM01063842">
    <property type="protein sequence ID" value="JAH44735.1"/>
    <property type="molecule type" value="Transcribed_RNA"/>
</dbReference>
<accession>A0A0E9SVT1</accession>
<proteinExistence type="predicted"/>